<gene>
    <name evidence="2" type="ORF">H9647_01590</name>
</gene>
<dbReference type="Proteomes" id="UP000608071">
    <property type="component" value="Unassembled WGS sequence"/>
</dbReference>
<proteinExistence type="predicted"/>
<name>A0ABR8STC5_9BACL</name>
<accession>A0ABR8STC5</accession>
<feature type="transmembrane region" description="Helical" evidence="1">
    <location>
        <begin position="15"/>
        <end position="40"/>
    </location>
</feature>
<keyword evidence="1" id="KW-1133">Transmembrane helix</keyword>
<evidence type="ECO:0000256" key="1">
    <source>
        <dbReference type="SAM" id="Phobius"/>
    </source>
</evidence>
<sequence>MGKKVEVKVMKLEDYAPVIVIAELFFLLAASICFPFWLYAKKEKNVKLFRNLMILFAVLLLIGAPFYYQVYDQIITKETTISDG</sequence>
<evidence type="ECO:0000313" key="2">
    <source>
        <dbReference type="EMBL" id="MBD7966745.1"/>
    </source>
</evidence>
<evidence type="ECO:0008006" key="4">
    <source>
        <dbReference type="Google" id="ProtNLM"/>
    </source>
</evidence>
<reference evidence="2 3" key="1">
    <citation type="submission" date="2020-08" db="EMBL/GenBank/DDBJ databases">
        <title>A Genomic Blueprint of the Chicken Gut Microbiome.</title>
        <authorList>
            <person name="Gilroy R."/>
            <person name="Ravi A."/>
            <person name="Getino M."/>
            <person name="Pursley I."/>
            <person name="Horton D.L."/>
            <person name="Alikhan N.-F."/>
            <person name="Baker D."/>
            <person name="Gharbi K."/>
            <person name="Hall N."/>
            <person name="Watson M."/>
            <person name="Adriaenssens E.M."/>
            <person name="Foster-Nyarko E."/>
            <person name="Jarju S."/>
            <person name="Secka A."/>
            <person name="Antonio M."/>
            <person name="Oren A."/>
            <person name="Chaudhuri R."/>
            <person name="La Ragione R.M."/>
            <person name="Hildebrand F."/>
            <person name="Pallen M.J."/>
        </authorList>
    </citation>
    <scope>NUCLEOTIDE SEQUENCE [LARGE SCALE GENOMIC DNA]</scope>
    <source>
        <strain evidence="2 3">Sa2BVA9</strain>
    </source>
</reference>
<evidence type="ECO:0000313" key="3">
    <source>
        <dbReference type="Proteomes" id="UP000608071"/>
    </source>
</evidence>
<feature type="transmembrane region" description="Helical" evidence="1">
    <location>
        <begin position="52"/>
        <end position="71"/>
    </location>
</feature>
<organism evidence="2 3">
    <name type="scientific">Paenibacillus gallinarum</name>
    <dbReference type="NCBI Taxonomy" id="2762232"/>
    <lineage>
        <taxon>Bacteria</taxon>
        <taxon>Bacillati</taxon>
        <taxon>Bacillota</taxon>
        <taxon>Bacilli</taxon>
        <taxon>Bacillales</taxon>
        <taxon>Paenibacillaceae</taxon>
        <taxon>Paenibacillus</taxon>
    </lineage>
</organism>
<dbReference type="RefSeq" id="WP_191797556.1">
    <property type="nucleotide sequence ID" value="NZ_JACSQL010000001.1"/>
</dbReference>
<comment type="caution">
    <text evidence="2">The sequence shown here is derived from an EMBL/GenBank/DDBJ whole genome shotgun (WGS) entry which is preliminary data.</text>
</comment>
<keyword evidence="1" id="KW-0472">Membrane</keyword>
<protein>
    <recommendedName>
        <fullName evidence="4">Cardiolipin synthase N-terminal domain-containing protein</fullName>
    </recommendedName>
</protein>
<dbReference type="EMBL" id="JACSQL010000001">
    <property type="protein sequence ID" value="MBD7966745.1"/>
    <property type="molecule type" value="Genomic_DNA"/>
</dbReference>
<keyword evidence="3" id="KW-1185">Reference proteome</keyword>
<keyword evidence="1" id="KW-0812">Transmembrane</keyword>